<evidence type="ECO:0000256" key="1">
    <source>
        <dbReference type="ARBA" id="ARBA00005187"/>
    </source>
</evidence>
<dbReference type="PANTHER" id="PTHR43284">
    <property type="entry name" value="ASPARAGINE SYNTHETASE (GLUTAMINE-HYDROLYZING)"/>
    <property type="match status" value="1"/>
</dbReference>
<feature type="domain" description="Glutamine amidotransferase type-2" evidence="11">
    <location>
        <begin position="2"/>
        <end position="215"/>
    </location>
</feature>
<protein>
    <recommendedName>
        <fullName evidence="3">asparagine synthase (glutamine-hydrolyzing)</fullName>
        <ecNumber evidence="3">6.3.5.4</ecNumber>
    </recommendedName>
</protein>
<dbReference type="SUPFAM" id="SSF56235">
    <property type="entry name" value="N-terminal nucleophile aminohydrolases (Ntn hydrolases)"/>
    <property type="match status" value="1"/>
</dbReference>
<evidence type="ECO:0000256" key="6">
    <source>
        <dbReference type="ARBA" id="ARBA00022888"/>
    </source>
</evidence>
<gene>
    <name evidence="12" type="ORF">FHS38_004503</name>
</gene>
<evidence type="ECO:0000256" key="4">
    <source>
        <dbReference type="ARBA" id="ARBA00022741"/>
    </source>
</evidence>
<dbReference type="InterPro" id="IPR029055">
    <property type="entry name" value="Ntn_hydrolases_N"/>
</dbReference>
<feature type="binding site" evidence="9">
    <location>
        <position position="102"/>
    </location>
    <ligand>
        <name>L-glutamine</name>
        <dbReference type="ChEBI" id="CHEBI:58359"/>
    </ligand>
</feature>
<dbReference type="PANTHER" id="PTHR43284:SF1">
    <property type="entry name" value="ASPARAGINE SYNTHETASE"/>
    <property type="match status" value="1"/>
</dbReference>
<keyword evidence="4 9" id="KW-0547">Nucleotide-binding</keyword>
<proteinExistence type="inferred from homology"/>
<reference evidence="12 13" key="1">
    <citation type="submission" date="2020-08" db="EMBL/GenBank/DDBJ databases">
        <title>Genomic Encyclopedia of Type Strains, Phase III (KMG-III): the genomes of soil and plant-associated and newly described type strains.</title>
        <authorList>
            <person name="Whitman W."/>
        </authorList>
    </citation>
    <scope>NUCLEOTIDE SEQUENCE [LARGE SCALE GENOMIC DNA]</scope>
    <source>
        <strain evidence="12 13">CECT 3265</strain>
    </source>
</reference>
<dbReference type="GO" id="GO:0005524">
    <property type="term" value="F:ATP binding"/>
    <property type="evidence" value="ECO:0007669"/>
    <property type="project" value="UniProtKB-KW"/>
</dbReference>
<dbReference type="Gene3D" id="3.60.20.10">
    <property type="entry name" value="Glutamine Phosphoribosylpyrophosphate, subunit 1, domain 1"/>
    <property type="match status" value="1"/>
</dbReference>
<sequence>MSGIAGWIDRDRDLTRGGPVTAAVTAMAERLRRGGHGVRHWSVPSAVLCHSADALDRAGAQPAVTTADGRPPAAVVFDGTLDNAARLRSELGLRGGPTGGADAEVVLHGYLRWGGEVARRLDGLFAFALWDERTRELVLCRDRFGVKPLSYLPLPGGGALFSSEVAALAGHPLADPVLDAEGLCSVLAQVRPPGRAALRGLREVRPGHLVRCSPTGLVEQRYWGLEARPHTEDLATTIETARGLLEEAVARQTGPAGGTPSVLLSGGLDSSTLSAVTAARTGTGPRTFTVSFGSAATVPDAPYAQAVVDHLGSDHQDVLVDPASLTDPVTLGAALDAKDFPSPFGDKNLTPYLFYRSVAQHTPVALSGEAADAVFGGLISEDERAATEHRTFPWIERARAFGLENGIGNGLFDQRMMRDIDLAGFCAERYREARDEVSHLPGAPAEDRRAREIDYFHMTRLYEQAVNHSERLAAAAGLHVRFPFSDHRLFSYLYNVPWRMKSFDGHDKSLLRAVARDLLPSIVLDRPKVPFPITYHPGYKQSLADRLRRVLDDRDAPVRPLLDLAAARRVTDDPRMLDRGGWLGRADTEMVLQLDAWLRARSVRLAL</sequence>
<accession>A0A7W7LE88</accession>
<comment type="pathway">
    <text evidence="1">Amino-acid biosynthesis; L-asparagine biosynthesis; L-asparagine from L-aspartate (L-Gln route): step 1/1.</text>
</comment>
<dbReference type="Pfam" id="PF13537">
    <property type="entry name" value="GATase_7"/>
    <property type="match status" value="1"/>
</dbReference>
<dbReference type="GO" id="GO:0004066">
    <property type="term" value="F:asparagine synthase (glutamine-hydrolyzing) activity"/>
    <property type="evidence" value="ECO:0007669"/>
    <property type="project" value="UniProtKB-EC"/>
</dbReference>
<feature type="binding site" evidence="9">
    <location>
        <position position="290"/>
    </location>
    <ligand>
        <name>ATP</name>
        <dbReference type="ChEBI" id="CHEBI:30616"/>
    </ligand>
</feature>
<keyword evidence="7" id="KW-0315">Glutamine amidotransferase</keyword>
<evidence type="ECO:0000256" key="2">
    <source>
        <dbReference type="ARBA" id="ARBA00005752"/>
    </source>
</evidence>
<dbReference type="CDD" id="cd01991">
    <property type="entry name" value="Asn_synthase_B_C"/>
    <property type="match status" value="1"/>
</dbReference>
<keyword evidence="13" id="KW-1185">Reference proteome</keyword>
<evidence type="ECO:0000256" key="7">
    <source>
        <dbReference type="ARBA" id="ARBA00022962"/>
    </source>
</evidence>
<comment type="catalytic activity">
    <reaction evidence="8">
        <text>L-aspartate + L-glutamine + ATP + H2O = L-asparagine + L-glutamate + AMP + diphosphate + H(+)</text>
        <dbReference type="Rhea" id="RHEA:12228"/>
        <dbReference type="ChEBI" id="CHEBI:15377"/>
        <dbReference type="ChEBI" id="CHEBI:15378"/>
        <dbReference type="ChEBI" id="CHEBI:29985"/>
        <dbReference type="ChEBI" id="CHEBI:29991"/>
        <dbReference type="ChEBI" id="CHEBI:30616"/>
        <dbReference type="ChEBI" id="CHEBI:33019"/>
        <dbReference type="ChEBI" id="CHEBI:58048"/>
        <dbReference type="ChEBI" id="CHEBI:58359"/>
        <dbReference type="ChEBI" id="CHEBI:456215"/>
        <dbReference type="EC" id="6.3.5.4"/>
    </reaction>
</comment>
<dbReference type="InterPro" id="IPR014729">
    <property type="entry name" value="Rossmann-like_a/b/a_fold"/>
</dbReference>
<dbReference type="EC" id="6.3.5.4" evidence="3"/>
<dbReference type="RefSeq" id="WP_184736044.1">
    <property type="nucleotide sequence ID" value="NZ_BMRW01000007.1"/>
</dbReference>
<evidence type="ECO:0000256" key="10">
    <source>
        <dbReference type="PIRSR" id="PIRSR001589-3"/>
    </source>
</evidence>
<dbReference type="AlphaFoldDB" id="A0A7W7LE88"/>
<dbReference type="EMBL" id="JACHJG010000009">
    <property type="protein sequence ID" value="MBB4888434.1"/>
    <property type="molecule type" value="Genomic_DNA"/>
</dbReference>
<evidence type="ECO:0000259" key="11">
    <source>
        <dbReference type="PROSITE" id="PS51278"/>
    </source>
</evidence>
<name>A0A7W7LE88_STRNE</name>
<dbReference type="PIRSF" id="PIRSF001589">
    <property type="entry name" value="Asn_synthetase_glu-h"/>
    <property type="match status" value="1"/>
</dbReference>
<dbReference type="Gene3D" id="3.40.50.620">
    <property type="entry name" value="HUPs"/>
    <property type="match status" value="1"/>
</dbReference>
<evidence type="ECO:0000256" key="3">
    <source>
        <dbReference type="ARBA" id="ARBA00012737"/>
    </source>
</evidence>
<comment type="similarity">
    <text evidence="2">Belongs to the asparagine synthetase family.</text>
</comment>
<feature type="site" description="Important for beta-aspartyl-AMP intermediate formation" evidence="10">
    <location>
        <position position="369"/>
    </location>
</feature>
<dbReference type="InterPro" id="IPR001962">
    <property type="entry name" value="Asn_synthase"/>
</dbReference>
<evidence type="ECO:0000313" key="13">
    <source>
        <dbReference type="Proteomes" id="UP000556436"/>
    </source>
</evidence>
<dbReference type="CDD" id="cd00712">
    <property type="entry name" value="AsnB"/>
    <property type="match status" value="1"/>
</dbReference>
<dbReference type="InterPro" id="IPR051786">
    <property type="entry name" value="ASN_synthetase/amidase"/>
</dbReference>
<dbReference type="NCBIfam" id="TIGR01536">
    <property type="entry name" value="asn_synth_AEB"/>
    <property type="match status" value="1"/>
</dbReference>
<dbReference type="GO" id="GO:0005829">
    <property type="term" value="C:cytosol"/>
    <property type="evidence" value="ECO:0007669"/>
    <property type="project" value="TreeGrafter"/>
</dbReference>
<keyword evidence="6" id="KW-0028">Amino-acid biosynthesis</keyword>
<dbReference type="PROSITE" id="PS51278">
    <property type="entry name" value="GATASE_TYPE_2"/>
    <property type="match status" value="1"/>
</dbReference>
<evidence type="ECO:0000256" key="9">
    <source>
        <dbReference type="PIRSR" id="PIRSR001589-2"/>
    </source>
</evidence>
<keyword evidence="5 9" id="KW-0067">ATP-binding</keyword>
<dbReference type="GO" id="GO:0006529">
    <property type="term" value="P:asparagine biosynthetic process"/>
    <property type="evidence" value="ECO:0007669"/>
    <property type="project" value="UniProtKB-KW"/>
</dbReference>
<dbReference type="InterPro" id="IPR006426">
    <property type="entry name" value="Asn_synth_AEB"/>
</dbReference>
<keyword evidence="6" id="KW-0061">Asparagine biosynthesis</keyword>
<dbReference type="Proteomes" id="UP000556436">
    <property type="component" value="Unassembled WGS sequence"/>
</dbReference>
<feature type="binding site" evidence="9">
    <location>
        <position position="263"/>
    </location>
    <ligand>
        <name>ATP</name>
        <dbReference type="ChEBI" id="CHEBI:30616"/>
    </ligand>
</feature>
<comment type="caution">
    <text evidence="12">The sequence shown here is derived from an EMBL/GenBank/DDBJ whole genome shotgun (WGS) entry which is preliminary data.</text>
</comment>
<dbReference type="InterPro" id="IPR033738">
    <property type="entry name" value="AsnB_N"/>
</dbReference>
<dbReference type="InterPro" id="IPR017932">
    <property type="entry name" value="GATase_2_dom"/>
</dbReference>
<evidence type="ECO:0000313" key="12">
    <source>
        <dbReference type="EMBL" id="MBB4888434.1"/>
    </source>
</evidence>
<dbReference type="Pfam" id="PF00733">
    <property type="entry name" value="Asn_synthase"/>
    <property type="match status" value="1"/>
</dbReference>
<feature type="binding site" evidence="9">
    <location>
        <begin position="367"/>
        <end position="368"/>
    </location>
    <ligand>
        <name>ATP</name>
        <dbReference type="ChEBI" id="CHEBI:30616"/>
    </ligand>
</feature>
<evidence type="ECO:0000256" key="5">
    <source>
        <dbReference type="ARBA" id="ARBA00022840"/>
    </source>
</evidence>
<evidence type="ECO:0000256" key="8">
    <source>
        <dbReference type="ARBA" id="ARBA00048741"/>
    </source>
</evidence>
<dbReference type="SUPFAM" id="SSF52402">
    <property type="entry name" value="Adenine nucleotide alpha hydrolases-like"/>
    <property type="match status" value="1"/>
</dbReference>
<organism evidence="12 13">
    <name type="scientific">Streptomyces netropsis</name>
    <name type="common">Streptoverticillium netropsis</name>
    <dbReference type="NCBI Taxonomy" id="55404"/>
    <lineage>
        <taxon>Bacteria</taxon>
        <taxon>Bacillati</taxon>
        <taxon>Actinomycetota</taxon>
        <taxon>Actinomycetes</taxon>
        <taxon>Kitasatosporales</taxon>
        <taxon>Streptomycetaceae</taxon>
        <taxon>Streptomyces</taxon>
    </lineage>
</organism>